<accession>A0A085ZNQ8</accession>
<dbReference type="STRING" id="362418.IW19_11285"/>
<dbReference type="EMBL" id="JPRL01000001">
    <property type="protein sequence ID" value="KFF06072.1"/>
    <property type="molecule type" value="Genomic_DNA"/>
</dbReference>
<proteinExistence type="predicted"/>
<evidence type="ECO:0000256" key="1">
    <source>
        <dbReference type="SAM" id="Phobius"/>
    </source>
</evidence>
<evidence type="ECO:0000313" key="3">
    <source>
        <dbReference type="Proteomes" id="UP000028715"/>
    </source>
</evidence>
<reference evidence="2 3" key="1">
    <citation type="submission" date="2014-07" db="EMBL/GenBank/DDBJ databases">
        <title>Genome of Flavobacterium reichenbachii LMG 25512.</title>
        <authorList>
            <person name="Stropko S.J."/>
            <person name="Pipes S.E."/>
            <person name="Newman J.D."/>
        </authorList>
    </citation>
    <scope>NUCLEOTIDE SEQUENCE [LARGE SCALE GENOMIC DNA]</scope>
    <source>
        <strain evidence="2 3">LMG 25512</strain>
    </source>
</reference>
<dbReference type="Proteomes" id="UP000028715">
    <property type="component" value="Unassembled WGS sequence"/>
</dbReference>
<dbReference type="OrthoDB" id="1440614at2"/>
<name>A0A085ZNQ8_9FLAO</name>
<gene>
    <name evidence="2" type="ORF">IW19_11285</name>
</gene>
<feature type="transmembrane region" description="Helical" evidence="1">
    <location>
        <begin position="7"/>
        <end position="28"/>
    </location>
</feature>
<keyword evidence="1" id="KW-0472">Membrane</keyword>
<comment type="caution">
    <text evidence="2">The sequence shown here is derived from an EMBL/GenBank/DDBJ whole genome shotgun (WGS) entry which is preliminary data.</text>
</comment>
<dbReference type="RefSeq" id="WP_035684143.1">
    <property type="nucleotide sequence ID" value="NZ_JPRL01000001.1"/>
</dbReference>
<sequence>MKNEIKIFIILILVLLLGITATMLFFNYRENEHLSTELYSNKKTNDSIQIKLLKKNEELIKLLKESKAKINSSEGTSTNQLIDGILIGDKPISIEELIKIANNYQDNNIFLKNKTANDSLTILRLNRIINQLDRDKVITKHEDGEVSYRPKIDSLYKLKISELQKAKGDLQAKNMLLDLIKKNYGIGTEIEDKNDNLTVRLTNTKKIDSALWIFPYYKHKIKNNRKGETIIR</sequence>
<dbReference type="AlphaFoldDB" id="A0A085ZNQ8"/>
<organism evidence="2 3">
    <name type="scientific">Flavobacterium reichenbachii</name>
    <dbReference type="NCBI Taxonomy" id="362418"/>
    <lineage>
        <taxon>Bacteria</taxon>
        <taxon>Pseudomonadati</taxon>
        <taxon>Bacteroidota</taxon>
        <taxon>Flavobacteriia</taxon>
        <taxon>Flavobacteriales</taxon>
        <taxon>Flavobacteriaceae</taxon>
        <taxon>Flavobacterium</taxon>
    </lineage>
</organism>
<keyword evidence="1" id="KW-1133">Transmembrane helix</keyword>
<keyword evidence="1" id="KW-0812">Transmembrane</keyword>
<protein>
    <submittedName>
        <fullName evidence="2">Uncharacterized protein</fullName>
    </submittedName>
</protein>
<evidence type="ECO:0000313" key="2">
    <source>
        <dbReference type="EMBL" id="KFF06072.1"/>
    </source>
</evidence>
<keyword evidence="3" id="KW-1185">Reference proteome</keyword>